<dbReference type="PANTHER" id="PTHR44984:SF1">
    <property type="entry name" value="SERINE_THREONINE-PROTEIN KINASE NEK3"/>
    <property type="match status" value="1"/>
</dbReference>
<keyword evidence="3" id="KW-1185">Reference proteome</keyword>
<accession>A0A2G9RHD1</accession>
<evidence type="ECO:0000313" key="3">
    <source>
        <dbReference type="Proteomes" id="UP000228934"/>
    </source>
</evidence>
<evidence type="ECO:0000313" key="2">
    <source>
        <dbReference type="EMBL" id="PIO27299.1"/>
    </source>
</evidence>
<dbReference type="OrthoDB" id="248923at2759"/>
<reference evidence="3" key="1">
    <citation type="journal article" date="2017" name="Nat. Commun.">
        <title>The North American bullfrog draft genome provides insight into hormonal regulation of long noncoding RNA.</title>
        <authorList>
            <person name="Hammond S.A."/>
            <person name="Warren R.L."/>
            <person name="Vandervalk B.P."/>
            <person name="Kucuk E."/>
            <person name="Khan H."/>
            <person name="Gibb E.A."/>
            <person name="Pandoh P."/>
            <person name="Kirk H."/>
            <person name="Zhao Y."/>
            <person name="Jones M."/>
            <person name="Mungall A.J."/>
            <person name="Coope R."/>
            <person name="Pleasance S."/>
            <person name="Moore R.A."/>
            <person name="Holt R.A."/>
            <person name="Round J.M."/>
            <person name="Ohora S."/>
            <person name="Walle B.V."/>
            <person name="Veldhoen N."/>
            <person name="Helbing C.C."/>
            <person name="Birol I."/>
        </authorList>
    </citation>
    <scope>NUCLEOTIDE SEQUENCE [LARGE SCALE GENOMIC DNA]</scope>
</reference>
<protein>
    <recommendedName>
        <fullName evidence="4">Protein kinase domain-containing protein</fullName>
    </recommendedName>
</protein>
<evidence type="ECO:0008006" key="4">
    <source>
        <dbReference type="Google" id="ProtNLM"/>
    </source>
</evidence>
<dbReference type="EMBL" id="KV937964">
    <property type="protein sequence ID" value="PIO27299.1"/>
    <property type="molecule type" value="Genomic_DNA"/>
</dbReference>
<dbReference type="AlphaFoldDB" id="A0A2G9RHD1"/>
<evidence type="ECO:0000256" key="1">
    <source>
        <dbReference type="SAM" id="MobiDB-lite"/>
    </source>
</evidence>
<feature type="region of interest" description="Disordered" evidence="1">
    <location>
        <begin position="114"/>
        <end position="159"/>
    </location>
</feature>
<dbReference type="Proteomes" id="UP000228934">
    <property type="component" value="Unassembled WGS sequence"/>
</dbReference>
<dbReference type="PANTHER" id="PTHR44984">
    <property type="entry name" value="SERINE/THREONINE-PROTEIN KINASE NEK3"/>
    <property type="match status" value="1"/>
</dbReference>
<feature type="compositionally biased region" description="Basic and acidic residues" evidence="1">
    <location>
        <begin position="123"/>
        <end position="146"/>
    </location>
</feature>
<name>A0A2G9RHD1_AQUCT</name>
<feature type="compositionally biased region" description="Acidic residues" evidence="1">
    <location>
        <begin position="147"/>
        <end position="159"/>
    </location>
</feature>
<proteinExistence type="predicted"/>
<gene>
    <name evidence="2" type="ORF">AB205_0086640</name>
</gene>
<organism evidence="2 3">
    <name type="scientific">Aquarana catesbeiana</name>
    <name type="common">American bullfrog</name>
    <name type="synonym">Rana catesbeiana</name>
    <dbReference type="NCBI Taxonomy" id="8400"/>
    <lineage>
        <taxon>Eukaryota</taxon>
        <taxon>Metazoa</taxon>
        <taxon>Chordata</taxon>
        <taxon>Craniata</taxon>
        <taxon>Vertebrata</taxon>
        <taxon>Euteleostomi</taxon>
        <taxon>Amphibia</taxon>
        <taxon>Batrachia</taxon>
        <taxon>Anura</taxon>
        <taxon>Neobatrachia</taxon>
        <taxon>Ranoidea</taxon>
        <taxon>Ranidae</taxon>
        <taxon>Aquarana</taxon>
    </lineage>
</organism>
<sequence>MFRKDPRQRPSANTILTRRGLLKVVKSVVVTQTDDELFENFPQDELASVIQHINEPSAPLEDGGNVINYKLKEQRKKWKKETPESLLNILNNADLTTAFKTYTIYRAKPSEECLKGPLSTDVRGPDATDSREEEIAIDPERLQSRSDDEDTDFEEEDMDTDWLSELKRVMEVQS</sequence>